<comment type="similarity">
    <text evidence="2">Belongs to the YkuD family.</text>
</comment>
<keyword evidence="5 7" id="KW-0573">Peptidoglycan synthesis</keyword>
<gene>
    <name evidence="10" type="ORF">ABID21_004817</name>
</gene>
<dbReference type="PROSITE" id="PS52029">
    <property type="entry name" value="LD_TPASE"/>
    <property type="match status" value="1"/>
</dbReference>
<feature type="active site" description="Nucleophile" evidence="7">
    <location>
        <position position="301"/>
    </location>
</feature>
<evidence type="ECO:0000256" key="1">
    <source>
        <dbReference type="ARBA" id="ARBA00004752"/>
    </source>
</evidence>
<dbReference type="Proteomes" id="UP001549031">
    <property type="component" value="Unassembled WGS sequence"/>
</dbReference>
<name>A0ABV2HDU2_9HYPH</name>
<dbReference type="PANTHER" id="PTHR30582:SF30">
    <property type="entry name" value="BLR4375 PROTEIN"/>
    <property type="match status" value="1"/>
</dbReference>
<keyword evidence="11" id="KW-1185">Reference proteome</keyword>
<keyword evidence="6 7" id="KW-0961">Cell wall biogenesis/degradation</keyword>
<dbReference type="InterPro" id="IPR038063">
    <property type="entry name" value="Transpep_catalytic_dom"/>
</dbReference>
<dbReference type="Pfam" id="PF01471">
    <property type="entry name" value="PG_binding_1"/>
    <property type="match status" value="1"/>
</dbReference>
<protein>
    <submittedName>
        <fullName evidence="10">Lipoprotein-anchoring transpeptidase ErfK/SrfK</fullName>
    </submittedName>
</protein>
<proteinExistence type="inferred from homology"/>
<dbReference type="InterPro" id="IPR050979">
    <property type="entry name" value="LD-transpeptidase"/>
</dbReference>
<keyword evidence="3" id="KW-0808">Transferase</keyword>
<evidence type="ECO:0000256" key="2">
    <source>
        <dbReference type="ARBA" id="ARBA00005992"/>
    </source>
</evidence>
<evidence type="ECO:0000313" key="10">
    <source>
        <dbReference type="EMBL" id="MET3588679.1"/>
    </source>
</evidence>
<feature type="chain" id="PRO_5045924739" evidence="8">
    <location>
        <begin position="23"/>
        <end position="326"/>
    </location>
</feature>
<evidence type="ECO:0000259" key="9">
    <source>
        <dbReference type="PROSITE" id="PS52029"/>
    </source>
</evidence>
<evidence type="ECO:0000256" key="5">
    <source>
        <dbReference type="ARBA" id="ARBA00022984"/>
    </source>
</evidence>
<dbReference type="Gene3D" id="1.10.101.10">
    <property type="entry name" value="PGBD-like superfamily/PGBD"/>
    <property type="match status" value="1"/>
</dbReference>
<keyword evidence="10" id="KW-0449">Lipoprotein</keyword>
<comment type="caution">
    <text evidence="10">The sequence shown here is derived from an EMBL/GenBank/DDBJ whole genome shotgun (WGS) entry which is preliminary data.</text>
</comment>
<sequence length="326" mass="34324">MKNIILTAASLAATLLAGGAHAAEIQSDAVTGASLSSIPQTRPDETAVEPDPAIVHLQILLDRAGASPGVIDGFYGENVSKAVFGFETLQGLDADGDLDAEVLNRLKSDVPVLRDYKITPEDGQGLADSIPEDYAKMVEMGKLGYTSTAERLAERFHMDEDLLSALNPGSDFAVGETVSVADPGDPVEGKVARIEVGRKAAQVRAFSGDDTLLAVYPATIGSEENPAPSGTHEVKGVAPMPTYTYNPDLNFQQDDNTEVLEIAGGPNNPVGSVWIDLSEPTYGIHGTPEPALIDKVGSHGCVRLTNWDAEELGAMVDPGVTVEFIN</sequence>
<organism evidence="10 11">
    <name type="scientific">Pseudorhizobium tarimense</name>
    <dbReference type="NCBI Taxonomy" id="1079109"/>
    <lineage>
        <taxon>Bacteria</taxon>
        <taxon>Pseudomonadati</taxon>
        <taxon>Pseudomonadota</taxon>
        <taxon>Alphaproteobacteria</taxon>
        <taxon>Hyphomicrobiales</taxon>
        <taxon>Rhizobiaceae</taxon>
        <taxon>Rhizobium/Agrobacterium group</taxon>
        <taxon>Pseudorhizobium</taxon>
    </lineage>
</organism>
<evidence type="ECO:0000256" key="8">
    <source>
        <dbReference type="SAM" id="SignalP"/>
    </source>
</evidence>
<comment type="pathway">
    <text evidence="1 7">Cell wall biogenesis; peptidoglycan biosynthesis.</text>
</comment>
<feature type="domain" description="L,D-TPase catalytic" evidence="9">
    <location>
        <begin position="192"/>
        <end position="325"/>
    </location>
</feature>
<dbReference type="PANTHER" id="PTHR30582">
    <property type="entry name" value="L,D-TRANSPEPTIDASE"/>
    <property type="match status" value="1"/>
</dbReference>
<dbReference type="EMBL" id="JBEPLJ010000030">
    <property type="protein sequence ID" value="MET3588679.1"/>
    <property type="molecule type" value="Genomic_DNA"/>
</dbReference>
<feature type="active site" description="Proton donor/acceptor" evidence="7">
    <location>
        <position position="285"/>
    </location>
</feature>
<dbReference type="SUPFAM" id="SSF141523">
    <property type="entry name" value="L,D-transpeptidase catalytic domain-like"/>
    <property type="match status" value="1"/>
</dbReference>
<evidence type="ECO:0000313" key="11">
    <source>
        <dbReference type="Proteomes" id="UP001549031"/>
    </source>
</evidence>
<keyword evidence="8" id="KW-0732">Signal</keyword>
<dbReference type="CDD" id="cd16913">
    <property type="entry name" value="YkuD_like"/>
    <property type="match status" value="1"/>
</dbReference>
<evidence type="ECO:0000256" key="3">
    <source>
        <dbReference type="ARBA" id="ARBA00022679"/>
    </source>
</evidence>
<evidence type="ECO:0000256" key="6">
    <source>
        <dbReference type="ARBA" id="ARBA00023316"/>
    </source>
</evidence>
<feature type="signal peptide" evidence="8">
    <location>
        <begin position="1"/>
        <end position="22"/>
    </location>
</feature>
<dbReference type="SUPFAM" id="SSF47090">
    <property type="entry name" value="PGBD-like"/>
    <property type="match status" value="1"/>
</dbReference>
<evidence type="ECO:0000256" key="4">
    <source>
        <dbReference type="ARBA" id="ARBA00022960"/>
    </source>
</evidence>
<dbReference type="Gene3D" id="2.40.440.10">
    <property type="entry name" value="L,D-transpeptidase catalytic domain-like"/>
    <property type="match status" value="1"/>
</dbReference>
<dbReference type="Pfam" id="PF03734">
    <property type="entry name" value="YkuD"/>
    <property type="match status" value="1"/>
</dbReference>
<reference evidence="10 11" key="1">
    <citation type="submission" date="2024-06" db="EMBL/GenBank/DDBJ databases">
        <title>Genomic Encyclopedia of Type Strains, Phase IV (KMG-IV): sequencing the most valuable type-strain genomes for metagenomic binning, comparative biology and taxonomic classification.</title>
        <authorList>
            <person name="Goeker M."/>
        </authorList>
    </citation>
    <scope>NUCLEOTIDE SEQUENCE [LARGE SCALE GENOMIC DNA]</scope>
    <source>
        <strain evidence="10 11">DSM 105042</strain>
    </source>
</reference>
<dbReference type="InterPro" id="IPR005490">
    <property type="entry name" value="LD_TPept_cat_dom"/>
</dbReference>
<dbReference type="InterPro" id="IPR002477">
    <property type="entry name" value="Peptidoglycan-bd-like"/>
</dbReference>
<accession>A0ABV2HDU2</accession>
<dbReference type="InterPro" id="IPR036365">
    <property type="entry name" value="PGBD-like_sf"/>
</dbReference>
<keyword evidence="4 7" id="KW-0133">Cell shape</keyword>
<evidence type="ECO:0000256" key="7">
    <source>
        <dbReference type="PROSITE-ProRule" id="PRU01373"/>
    </source>
</evidence>
<dbReference type="InterPro" id="IPR036366">
    <property type="entry name" value="PGBDSf"/>
</dbReference>